<reference evidence="4 5" key="1">
    <citation type="submission" date="2023-05" db="EMBL/GenBank/DDBJ databases">
        <title>Gordonibacter KGMB12511T sp. nov., isolated from faeces of healthy Korean.</title>
        <authorList>
            <person name="Kim H.S."/>
            <person name="Kim J.-S."/>
            <person name="Suh M.K."/>
            <person name="Eom M.K."/>
            <person name="Do H.E."/>
            <person name="Lee J.-S."/>
        </authorList>
    </citation>
    <scope>NUCLEOTIDE SEQUENCE [LARGE SCALE GENOMIC DNA]</scope>
    <source>
        <strain evidence="4 5">KGMB12511</strain>
    </source>
</reference>
<feature type="domain" description="GmrSD restriction endonucleases N-terminal" evidence="1">
    <location>
        <begin position="16"/>
        <end position="232"/>
    </location>
</feature>
<dbReference type="Pfam" id="PF07510">
    <property type="entry name" value="GmrSD_C"/>
    <property type="match status" value="1"/>
</dbReference>
<feature type="domain" description="GmrSD restriction endonucleases C-terminal" evidence="2">
    <location>
        <begin position="432"/>
        <end position="537"/>
    </location>
</feature>
<evidence type="ECO:0000313" key="4">
    <source>
        <dbReference type="EMBL" id="MDJ1650527.1"/>
    </source>
</evidence>
<accession>A0ABT7DM93</accession>
<dbReference type="InterPro" id="IPR004919">
    <property type="entry name" value="GmrSD_N"/>
</dbReference>
<dbReference type="PANTHER" id="PTHR35149">
    <property type="entry name" value="SLL5132 PROTEIN"/>
    <property type="match status" value="1"/>
</dbReference>
<dbReference type="Pfam" id="PF03235">
    <property type="entry name" value="GmrSD_N"/>
    <property type="match status" value="1"/>
</dbReference>
<sequence length="650" mass="74217">MDPSAAVFLDRLSAGSIRYIIPVYQRMYAWGEEHCRQLWNDIVSIGRAGGGHHFTGSLVWVQNGGIGGDGDVTALLIDGQQRMTTLSLLLLALADYAKAHDGIAPDGSELEFFSEDICQDFLLHNKRTQDASRYKLTLSEEDNETFHSLIEVALDLSHPRTESSRRIIDNYEFFKAQLATFGDPNLIWRGIRKLQVISVSLSPGEDNPQLIFESMNSTGKDLAAADLVRNFVLMGLPVQDQNRLYQNYWRQIELNLGHDTYDECFDEFLQDYLTVRNAPETINLKDVYPVFKRICVSESIDDNSEIEELLGEMLTFSRYYACIALGSEQNPCRHRLLDNLAKLGISVVNPLLMFFYSTMDDGRLDGKDCNRCIELLESYLLRRSVCACQTNSLNKFFPSIIAHLDALEEDDSLYDALVALLEAERGTARRFPDDSEFAVELSNKNMYAFKKALYLLNRLENSYHAKTPIDFLTGTYTIEHVMPQNALAHPEWITMLGGIDSAQQTFDELLHNLGNLTVTAYNSELSDGLFNEKRERMVGGFINDAVSLSHNTPNRHISLQVYTRKTVQGVRIEEWFDTADCYEDFLNHRTEIESIISQNEEVFWDKLDAPKKSRIVYIHRTVDVSNPSTWEDAYAWFVKKSWLFKKAFTA</sequence>
<organism evidence="4 5">
    <name type="scientific">Gordonibacter faecis</name>
    <dbReference type="NCBI Taxonomy" id="3047475"/>
    <lineage>
        <taxon>Bacteria</taxon>
        <taxon>Bacillati</taxon>
        <taxon>Actinomycetota</taxon>
        <taxon>Coriobacteriia</taxon>
        <taxon>Eggerthellales</taxon>
        <taxon>Eggerthellaceae</taxon>
        <taxon>Gordonibacter</taxon>
    </lineage>
</organism>
<keyword evidence="5" id="KW-1185">Reference proteome</keyword>
<comment type="caution">
    <text evidence="4">The sequence shown here is derived from an EMBL/GenBank/DDBJ whole genome shotgun (WGS) entry which is preliminary data.</text>
</comment>
<evidence type="ECO:0000313" key="5">
    <source>
        <dbReference type="Proteomes" id="UP001232750"/>
    </source>
</evidence>
<dbReference type="Pfam" id="PF14088">
    <property type="entry name" value="DUF4268"/>
    <property type="match status" value="1"/>
</dbReference>
<dbReference type="InterPro" id="IPR011089">
    <property type="entry name" value="GmrSD_C"/>
</dbReference>
<name>A0ABT7DM93_9ACTN</name>
<dbReference type="PANTHER" id="PTHR35149:SF2">
    <property type="entry name" value="DUF262 DOMAIN-CONTAINING PROTEIN"/>
    <property type="match status" value="1"/>
</dbReference>
<evidence type="ECO:0000259" key="1">
    <source>
        <dbReference type="Pfam" id="PF03235"/>
    </source>
</evidence>
<dbReference type="InterPro" id="IPR025364">
    <property type="entry name" value="DUF4268"/>
</dbReference>
<dbReference type="RefSeq" id="WP_283831876.1">
    <property type="nucleotide sequence ID" value="NZ_JASJEU010000013.1"/>
</dbReference>
<feature type="domain" description="DUF4268" evidence="3">
    <location>
        <begin position="556"/>
        <end position="648"/>
    </location>
</feature>
<dbReference type="EMBL" id="JASJEU010000013">
    <property type="protein sequence ID" value="MDJ1650527.1"/>
    <property type="molecule type" value="Genomic_DNA"/>
</dbReference>
<evidence type="ECO:0000259" key="2">
    <source>
        <dbReference type="Pfam" id="PF07510"/>
    </source>
</evidence>
<dbReference type="Proteomes" id="UP001232750">
    <property type="component" value="Unassembled WGS sequence"/>
</dbReference>
<protein>
    <submittedName>
        <fullName evidence="4">DUF4268 domain-containing protein</fullName>
    </submittedName>
</protein>
<gene>
    <name evidence="4" type="ORF">QNJ86_06920</name>
</gene>
<evidence type="ECO:0000259" key="3">
    <source>
        <dbReference type="Pfam" id="PF14088"/>
    </source>
</evidence>
<proteinExistence type="predicted"/>